<gene>
    <name evidence="1" type="ORF">PMEA_00028190</name>
</gene>
<evidence type="ECO:0000313" key="1">
    <source>
        <dbReference type="EMBL" id="CAH3155845.1"/>
    </source>
</evidence>
<accession>A0AAU9XT75</accession>
<name>A0AAU9XT75_9CNID</name>
<keyword evidence="2" id="KW-1185">Reference proteome</keyword>
<dbReference type="AlphaFoldDB" id="A0AAU9XT75"/>
<dbReference type="Proteomes" id="UP001159428">
    <property type="component" value="Unassembled WGS sequence"/>
</dbReference>
<protein>
    <submittedName>
        <fullName evidence="1">Uncharacterized protein</fullName>
    </submittedName>
</protein>
<proteinExistence type="predicted"/>
<organism evidence="1 2">
    <name type="scientific">Pocillopora meandrina</name>
    <dbReference type="NCBI Taxonomy" id="46732"/>
    <lineage>
        <taxon>Eukaryota</taxon>
        <taxon>Metazoa</taxon>
        <taxon>Cnidaria</taxon>
        <taxon>Anthozoa</taxon>
        <taxon>Hexacorallia</taxon>
        <taxon>Scleractinia</taxon>
        <taxon>Astrocoeniina</taxon>
        <taxon>Pocilloporidae</taxon>
        <taxon>Pocillopora</taxon>
    </lineage>
</organism>
<comment type="caution">
    <text evidence="1">The sequence shown here is derived from an EMBL/GenBank/DDBJ whole genome shotgun (WGS) entry which is preliminary data.</text>
</comment>
<evidence type="ECO:0000313" key="2">
    <source>
        <dbReference type="Proteomes" id="UP001159428"/>
    </source>
</evidence>
<reference evidence="1 2" key="1">
    <citation type="submission" date="2022-05" db="EMBL/GenBank/DDBJ databases">
        <authorList>
            <consortium name="Genoscope - CEA"/>
            <person name="William W."/>
        </authorList>
    </citation>
    <scope>NUCLEOTIDE SEQUENCE [LARGE SCALE GENOMIC DNA]</scope>
</reference>
<dbReference type="EMBL" id="CALNXJ010000059">
    <property type="protein sequence ID" value="CAH3155845.1"/>
    <property type="molecule type" value="Genomic_DNA"/>
</dbReference>
<sequence length="62" mass="7245">MLFKHLPRSWKIQDTIREIGWDLIGPEKLNYLGTLIKSVEISQLWTQFIALTNMMNSPNLSL</sequence>